<dbReference type="GO" id="GO:0047661">
    <property type="term" value="F:amino-acid racemase activity"/>
    <property type="evidence" value="ECO:0007669"/>
    <property type="project" value="InterPro"/>
</dbReference>
<keyword evidence="3" id="KW-1185">Reference proteome</keyword>
<comment type="caution">
    <text evidence="2">The sequence shown here is derived from an EMBL/GenBank/DDBJ whole genome shotgun (WGS) entry which is preliminary data.</text>
</comment>
<protein>
    <submittedName>
        <fullName evidence="2">HyuE hydantoin racemase</fullName>
    </submittedName>
</protein>
<comment type="similarity">
    <text evidence="1">Belongs to the HyuE racemase family.</text>
</comment>
<dbReference type="AlphaFoldDB" id="A0A8J3GVS7"/>
<dbReference type="PANTHER" id="PTHR28047">
    <property type="entry name" value="PROTEIN DCG1"/>
    <property type="match status" value="1"/>
</dbReference>
<dbReference type="Proteomes" id="UP000626220">
    <property type="component" value="Unassembled WGS sequence"/>
</dbReference>
<evidence type="ECO:0000256" key="1">
    <source>
        <dbReference type="ARBA" id="ARBA00038414"/>
    </source>
</evidence>
<gene>
    <name evidence="2" type="ORF">GCM10017056_15240</name>
</gene>
<proteinExistence type="inferred from homology"/>
<dbReference type="InterPro" id="IPR052186">
    <property type="entry name" value="Hydantoin_racemase-like"/>
</dbReference>
<dbReference type="Gene3D" id="3.40.50.12500">
    <property type="match status" value="1"/>
</dbReference>
<sequence length="214" mass="20883">MKILYINPNSTHSMTEGIVAAARAACPEAEIAGVTNAAGPASIEGPADGDAAVPGVLAEVARAEADAIVIACFDDTGLAEAQAAAQVPVLGIGQASYLMAALMGRRFGVVTSVAAAIPVIEGNIAAAGFGANCAGVRASGLAVLAIDEGSEAVRAHLAAEILRARDAGAQAVVLGCAGMAPLRGDLAKRTGVALIDGVAASAQLAVAAAGYARL</sequence>
<reference evidence="2" key="1">
    <citation type="journal article" date="2014" name="Int. J. Syst. Evol. Microbiol.">
        <title>Complete genome sequence of Corynebacterium casei LMG S-19264T (=DSM 44701T), isolated from a smear-ripened cheese.</title>
        <authorList>
            <consortium name="US DOE Joint Genome Institute (JGI-PGF)"/>
            <person name="Walter F."/>
            <person name="Albersmeier A."/>
            <person name="Kalinowski J."/>
            <person name="Ruckert C."/>
        </authorList>
    </citation>
    <scope>NUCLEOTIDE SEQUENCE</scope>
    <source>
        <strain evidence="2">KCTC 42650</strain>
    </source>
</reference>
<reference evidence="2" key="2">
    <citation type="submission" date="2020-09" db="EMBL/GenBank/DDBJ databases">
        <authorList>
            <person name="Sun Q."/>
            <person name="Kim S."/>
        </authorList>
    </citation>
    <scope>NUCLEOTIDE SEQUENCE</scope>
    <source>
        <strain evidence="2">KCTC 42650</strain>
    </source>
</reference>
<organism evidence="2 3">
    <name type="scientific">Seohaeicola zhoushanensis</name>
    <dbReference type="NCBI Taxonomy" id="1569283"/>
    <lineage>
        <taxon>Bacteria</taxon>
        <taxon>Pseudomonadati</taxon>
        <taxon>Pseudomonadota</taxon>
        <taxon>Alphaproteobacteria</taxon>
        <taxon>Rhodobacterales</taxon>
        <taxon>Roseobacteraceae</taxon>
        <taxon>Seohaeicola</taxon>
    </lineage>
</organism>
<dbReference type="Pfam" id="PF01177">
    <property type="entry name" value="Asp_Glu_race"/>
    <property type="match status" value="1"/>
</dbReference>
<dbReference type="RefSeq" id="WP_189679426.1">
    <property type="nucleotide sequence ID" value="NZ_BNCJ01000002.1"/>
</dbReference>
<dbReference type="InterPro" id="IPR015942">
    <property type="entry name" value="Asp/Glu/hydantoin_racemase"/>
</dbReference>
<dbReference type="PANTHER" id="PTHR28047:SF5">
    <property type="entry name" value="PROTEIN DCG1"/>
    <property type="match status" value="1"/>
</dbReference>
<evidence type="ECO:0000313" key="2">
    <source>
        <dbReference type="EMBL" id="GHF44247.1"/>
    </source>
</evidence>
<evidence type="ECO:0000313" key="3">
    <source>
        <dbReference type="Proteomes" id="UP000626220"/>
    </source>
</evidence>
<dbReference type="EMBL" id="BNCJ01000002">
    <property type="protein sequence ID" value="GHF44247.1"/>
    <property type="molecule type" value="Genomic_DNA"/>
</dbReference>
<name>A0A8J3GVS7_9RHOB</name>
<accession>A0A8J3GVS7</accession>
<dbReference type="InterPro" id="IPR053714">
    <property type="entry name" value="Iso_Racemase_Enz_sf"/>
</dbReference>